<comment type="caution">
    <text evidence="1">The sequence shown here is derived from an EMBL/GenBank/DDBJ whole genome shotgun (WGS) entry which is preliminary data.</text>
</comment>
<dbReference type="Proteomes" id="UP000005824">
    <property type="component" value="Unassembled WGS sequence"/>
</dbReference>
<evidence type="ECO:0000313" key="1">
    <source>
        <dbReference type="EMBL" id="EDY20966.1"/>
    </source>
</evidence>
<proteinExistence type="predicted"/>
<dbReference type="AlphaFoldDB" id="B4CXG8"/>
<accession>B4CXG8</accession>
<name>B4CXG8_9BACT</name>
<dbReference type="EMBL" id="ABVL01000003">
    <property type="protein sequence ID" value="EDY20966.1"/>
    <property type="molecule type" value="Genomic_DNA"/>
</dbReference>
<sequence length="46" mass="4762">MPVFPPRVLVRIDGALGPVASEEAALLRVDAEIHFFIASTAAAGNA</sequence>
<keyword evidence="2" id="KW-1185">Reference proteome</keyword>
<reference evidence="1 2" key="1">
    <citation type="journal article" date="2011" name="J. Bacteriol.">
        <title>Genome sequence of Chthoniobacter flavus Ellin428, an aerobic heterotrophic soil bacterium.</title>
        <authorList>
            <person name="Kant R."/>
            <person name="van Passel M.W."/>
            <person name="Palva A."/>
            <person name="Lucas S."/>
            <person name="Lapidus A."/>
            <person name="Glavina Del Rio T."/>
            <person name="Dalin E."/>
            <person name="Tice H."/>
            <person name="Bruce D."/>
            <person name="Goodwin L."/>
            <person name="Pitluck S."/>
            <person name="Larimer F.W."/>
            <person name="Land M.L."/>
            <person name="Hauser L."/>
            <person name="Sangwan P."/>
            <person name="de Vos W.M."/>
            <person name="Janssen P.H."/>
            <person name="Smidt H."/>
        </authorList>
    </citation>
    <scope>NUCLEOTIDE SEQUENCE [LARGE SCALE GENOMIC DNA]</scope>
    <source>
        <strain evidence="1 2">Ellin428</strain>
    </source>
</reference>
<evidence type="ECO:0000313" key="2">
    <source>
        <dbReference type="Proteomes" id="UP000005824"/>
    </source>
</evidence>
<organism evidence="1 2">
    <name type="scientific">Chthoniobacter flavus Ellin428</name>
    <dbReference type="NCBI Taxonomy" id="497964"/>
    <lineage>
        <taxon>Bacteria</taxon>
        <taxon>Pseudomonadati</taxon>
        <taxon>Verrucomicrobiota</taxon>
        <taxon>Spartobacteria</taxon>
        <taxon>Chthoniobacterales</taxon>
        <taxon>Chthoniobacteraceae</taxon>
        <taxon>Chthoniobacter</taxon>
    </lineage>
</organism>
<gene>
    <name evidence="1" type="ORF">CfE428DRAFT_1259</name>
</gene>
<protein>
    <submittedName>
        <fullName evidence="1">Uncharacterized protein</fullName>
    </submittedName>
</protein>
<dbReference type="InParanoid" id="B4CXG8"/>